<keyword evidence="7 14" id="KW-0812">Transmembrane</keyword>
<dbReference type="NCBIfam" id="TIGR00229">
    <property type="entry name" value="sensory_box"/>
    <property type="match status" value="1"/>
</dbReference>
<evidence type="ECO:0000256" key="8">
    <source>
        <dbReference type="ARBA" id="ARBA00022741"/>
    </source>
</evidence>
<dbReference type="SUPFAM" id="SSF103190">
    <property type="entry name" value="Sensory domain-like"/>
    <property type="match status" value="1"/>
</dbReference>
<dbReference type="PROSITE" id="PS50109">
    <property type="entry name" value="HIS_KIN"/>
    <property type="match status" value="1"/>
</dbReference>
<dbReference type="InterPro" id="IPR035965">
    <property type="entry name" value="PAS-like_dom_sf"/>
</dbReference>
<evidence type="ECO:0000256" key="2">
    <source>
        <dbReference type="ARBA" id="ARBA00004651"/>
    </source>
</evidence>
<dbReference type="SUPFAM" id="SSF47384">
    <property type="entry name" value="Homodimeric domain of signal transducing histidine kinase"/>
    <property type="match status" value="1"/>
</dbReference>
<gene>
    <name evidence="19" type="ORF">KHM83_12910</name>
</gene>
<dbReference type="InterPro" id="IPR003661">
    <property type="entry name" value="HisK_dim/P_dom"/>
</dbReference>
<dbReference type="Gene3D" id="1.10.287.130">
    <property type="match status" value="1"/>
</dbReference>
<dbReference type="InterPro" id="IPR000700">
    <property type="entry name" value="PAS-assoc_C"/>
</dbReference>
<dbReference type="CDD" id="cd06225">
    <property type="entry name" value="HAMP"/>
    <property type="match status" value="1"/>
</dbReference>
<dbReference type="InterPro" id="IPR036890">
    <property type="entry name" value="HATPase_C_sf"/>
</dbReference>
<evidence type="ECO:0000256" key="7">
    <source>
        <dbReference type="ARBA" id="ARBA00022692"/>
    </source>
</evidence>
<dbReference type="InterPro" id="IPR029151">
    <property type="entry name" value="Sensor-like_sf"/>
</dbReference>
<evidence type="ECO:0000259" key="17">
    <source>
        <dbReference type="PROSITE" id="PS50113"/>
    </source>
</evidence>
<dbReference type="PROSITE" id="PS50113">
    <property type="entry name" value="PAC"/>
    <property type="match status" value="1"/>
</dbReference>
<dbReference type="InterPro" id="IPR000014">
    <property type="entry name" value="PAS"/>
</dbReference>
<keyword evidence="11 14" id="KW-1133">Transmembrane helix</keyword>
<dbReference type="SUPFAM" id="SSF55874">
    <property type="entry name" value="ATPase domain of HSP90 chaperone/DNA topoisomerase II/histidine kinase"/>
    <property type="match status" value="1"/>
</dbReference>
<evidence type="ECO:0000259" key="16">
    <source>
        <dbReference type="PROSITE" id="PS50112"/>
    </source>
</evidence>
<dbReference type="PANTHER" id="PTHR45528:SF1">
    <property type="entry name" value="SENSOR HISTIDINE KINASE CPXA"/>
    <property type="match status" value="1"/>
</dbReference>
<evidence type="ECO:0000259" key="18">
    <source>
        <dbReference type="PROSITE" id="PS50885"/>
    </source>
</evidence>
<dbReference type="Pfam" id="PF02518">
    <property type="entry name" value="HATPase_c"/>
    <property type="match status" value="1"/>
</dbReference>
<evidence type="ECO:0000256" key="11">
    <source>
        <dbReference type="ARBA" id="ARBA00022989"/>
    </source>
</evidence>
<keyword evidence="13 14" id="KW-0472">Membrane</keyword>
<dbReference type="InterPro" id="IPR036097">
    <property type="entry name" value="HisK_dim/P_sf"/>
</dbReference>
<accession>A0ABS5PQY6</accession>
<evidence type="ECO:0000256" key="4">
    <source>
        <dbReference type="ARBA" id="ARBA00022475"/>
    </source>
</evidence>
<keyword evidence="9" id="KW-0418">Kinase</keyword>
<dbReference type="InterPro" id="IPR003594">
    <property type="entry name" value="HATPase_dom"/>
</dbReference>
<protein>
    <recommendedName>
        <fullName evidence="3">histidine kinase</fullName>
        <ecNumber evidence="3">2.7.13.3</ecNumber>
    </recommendedName>
</protein>
<dbReference type="SMART" id="SM00388">
    <property type="entry name" value="HisKA"/>
    <property type="match status" value="1"/>
</dbReference>
<reference evidence="19 20" key="1">
    <citation type="submission" date="2021-05" db="EMBL/GenBank/DDBJ databases">
        <title>Fusibacter ferrireducens sp. nov., an anaerobic, sulfur- and Fe-reducing bacterium isolated from the mangrove sediment.</title>
        <authorList>
            <person name="Qiu D."/>
        </authorList>
    </citation>
    <scope>NUCLEOTIDE SEQUENCE [LARGE SCALE GENOMIC DNA]</scope>
    <source>
        <strain evidence="19 20">DSM 12116</strain>
    </source>
</reference>
<dbReference type="EMBL" id="JAHBCL010000022">
    <property type="protein sequence ID" value="MBS7527578.1"/>
    <property type="molecule type" value="Genomic_DNA"/>
</dbReference>
<evidence type="ECO:0000256" key="6">
    <source>
        <dbReference type="ARBA" id="ARBA00022679"/>
    </source>
</evidence>
<dbReference type="Gene3D" id="6.10.340.10">
    <property type="match status" value="1"/>
</dbReference>
<keyword evidence="6" id="KW-0808">Transferase</keyword>
<keyword evidence="10" id="KW-0067">ATP-binding</keyword>
<dbReference type="SUPFAM" id="SSF55785">
    <property type="entry name" value="PYP-like sensor domain (PAS domain)"/>
    <property type="match status" value="1"/>
</dbReference>
<dbReference type="CDD" id="cd00130">
    <property type="entry name" value="PAS"/>
    <property type="match status" value="1"/>
</dbReference>
<dbReference type="PROSITE" id="PS50885">
    <property type="entry name" value="HAMP"/>
    <property type="match status" value="1"/>
</dbReference>
<evidence type="ECO:0000256" key="12">
    <source>
        <dbReference type="ARBA" id="ARBA00023012"/>
    </source>
</evidence>
<evidence type="ECO:0000256" key="9">
    <source>
        <dbReference type="ARBA" id="ARBA00022777"/>
    </source>
</evidence>
<evidence type="ECO:0000256" key="3">
    <source>
        <dbReference type="ARBA" id="ARBA00012438"/>
    </source>
</evidence>
<keyword evidence="5" id="KW-0597">Phosphoprotein</keyword>
<dbReference type="SMART" id="SM00387">
    <property type="entry name" value="HATPase_c"/>
    <property type="match status" value="1"/>
</dbReference>
<sequence length="723" mass="81738">MFKSLKIRIPVVILLYVLSVIFVSSFIILHTVRVHSINEALNKNSVISETINEKIALYLESAKKTIVTAGNFSSHSLSDEEKIKEELSRIYDNYDYFDLIFYMDKDGKLIFSKPINENAIERYEYTDRDYYQYIMANGEPYISRLYISRVLGQPHFVVAAPIFDENHNISGLIAAGIPLENIKNVIAYKERDFNGDFWVVDSYGALIVGPESAEALPDGEQIGYMADNPVTLEGQETSLYGVLADKLVGIGETKKNGQMYYEAITYVENTGWMVMVEQSEAVILQDTQKIMDRLMSISIFTVIVSLFLGLLLAYSITLPIESLVSKVRKLSYSGYAPTLFEHQSNGEIGELYDAFKDMTVQLDNKVVELEASIKREFNLQQYLNNILMSAGNGVLAIDANREITLFNHALENITGLWKRDYVHFPCETLSQAIKIDLGGIIDEYEKNNDNTANYEQVLIRNQQESIHCRINISSVANAKGDVVGYVFLIQDTEKEKMLDEELKREDRISILGEFTSSIIHEIGNPLSGLSNLLELFRNDDVTEEEKEHILDLFEKELKDLNDIVLNYLNFARQNKSGSTVVNLGKIVDEAVNILKMELINHNISIRRNSDSEHIEIKVNRRGLKQTLINIMKNSIQAIRDEGSISITLRKRGEMVEIIIRDTGVGIQEADINNIFEPFYSTKQSGNGLGLSIAYKIIRDMDGEIAVESKLGVGTTFTISLPMA</sequence>
<dbReference type="InterPro" id="IPR050398">
    <property type="entry name" value="HssS/ArlS-like"/>
</dbReference>
<evidence type="ECO:0000259" key="15">
    <source>
        <dbReference type="PROSITE" id="PS50109"/>
    </source>
</evidence>
<proteinExistence type="predicted"/>
<comment type="catalytic activity">
    <reaction evidence="1">
        <text>ATP + protein L-histidine = ADP + protein N-phospho-L-histidine.</text>
        <dbReference type="EC" id="2.7.13.3"/>
    </reaction>
</comment>
<dbReference type="PANTHER" id="PTHR45528">
    <property type="entry name" value="SENSOR HISTIDINE KINASE CPXA"/>
    <property type="match status" value="1"/>
</dbReference>
<feature type="transmembrane region" description="Helical" evidence="14">
    <location>
        <begin position="12"/>
        <end position="32"/>
    </location>
</feature>
<evidence type="ECO:0000256" key="1">
    <source>
        <dbReference type="ARBA" id="ARBA00000085"/>
    </source>
</evidence>
<feature type="domain" description="PAS" evidence="16">
    <location>
        <begin position="379"/>
        <end position="422"/>
    </location>
</feature>
<evidence type="ECO:0000256" key="13">
    <source>
        <dbReference type="ARBA" id="ARBA00023136"/>
    </source>
</evidence>
<dbReference type="Proteomes" id="UP000746471">
    <property type="component" value="Unassembled WGS sequence"/>
</dbReference>
<keyword evidence="12" id="KW-0902">Two-component regulatory system</keyword>
<dbReference type="InterPro" id="IPR033479">
    <property type="entry name" value="dCache_1"/>
</dbReference>
<comment type="caution">
    <text evidence="19">The sequence shown here is derived from an EMBL/GenBank/DDBJ whole genome shotgun (WGS) entry which is preliminary data.</text>
</comment>
<feature type="domain" description="Histidine kinase" evidence="15">
    <location>
        <begin position="517"/>
        <end position="723"/>
    </location>
</feature>
<keyword evidence="8" id="KW-0547">Nucleotide-binding</keyword>
<dbReference type="InterPro" id="IPR004358">
    <property type="entry name" value="Sig_transdc_His_kin-like_C"/>
</dbReference>
<organism evidence="19 20">
    <name type="scientific">Fusibacter paucivorans</name>
    <dbReference type="NCBI Taxonomy" id="76009"/>
    <lineage>
        <taxon>Bacteria</taxon>
        <taxon>Bacillati</taxon>
        <taxon>Bacillota</taxon>
        <taxon>Clostridia</taxon>
        <taxon>Eubacteriales</taxon>
        <taxon>Eubacteriales Family XII. Incertae Sedis</taxon>
        <taxon>Fusibacter</taxon>
    </lineage>
</organism>
<keyword evidence="20" id="KW-1185">Reference proteome</keyword>
<dbReference type="Pfam" id="PF02743">
    <property type="entry name" value="dCache_1"/>
    <property type="match status" value="1"/>
</dbReference>
<feature type="domain" description="HAMP" evidence="18">
    <location>
        <begin position="314"/>
        <end position="367"/>
    </location>
</feature>
<dbReference type="Gene3D" id="3.30.565.10">
    <property type="entry name" value="Histidine kinase-like ATPase, C-terminal domain"/>
    <property type="match status" value="1"/>
</dbReference>
<dbReference type="Gene3D" id="3.30.450.20">
    <property type="entry name" value="PAS domain"/>
    <property type="match status" value="2"/>
</dbReference>
<dbReference type="Pfam" id="PF00512">
    <property type="entry name" value="HisKA"/>
    <property type="match status" value="1"/>
</dbReference>
<dbReference type="SUPFAM" id="SSF158472">
    <property type="entry name" value="HAMP domain-like"/>
    <property type="match status" value="1"/>
</dbReference>
<dbReference type="CDD" id="cd00082">
    <property type="entry name" value="HisKA"/>
    <property type="match status" value="1"/>
</dbReference>
<dbReference type="InterPro" id="IPR005467">
    <property type="entry name" value="His_kinase_dom"/>
</dbReference>
<name>A0ABS5PQY6_9FIRM</name>
<evidence type="ECO:0000256" key="10">
    <source>
        <dbReference type="ARBA" id="ARBA00022840"/>
    </source>
</evidence>
<dbReference type="EC" id="2.7.13.3" evidence="3"/>
<evidence type="ECO:0000256" key="5">
    <source>
        <dbReference type="ARBA" id="ARBA00022553"/>
    </source>
</evidence>
<evidence type="ECO:0000313" key="20">
    <source>
        <dbReference type="Proteomes" id="UP000746471"/>
    </source>
</evidence>
<feature type="domain" description="PAC" evidence="17">
    <location>
        <begin position="452"/>
        <end position="504"/>
    </location>
</feature>
<dbReference type="InterPro" id="IPR003660">
    <property type="entry name" value="HAMP_dom"/>
</dbReference>
<dbReference type="PRINTS" id="PR00344">
    <property type="entry name" value="BCTRLSENSOR"/>
</dbReference>
<dbReference type="CDD" id="cd00075">
    <property type="entry name" value="HATPase"/>
    <property type="match status" value="1"/>
</dbReference>
<comment type="subcellular location">
    <subcellularLocation>
        <location evidence="2">Cell membrane</location>
        <topology evidence="2">Multi-pass membrane protein</topology>
    </subcellularLocation>
</comment>
<dbReference type="RefSeq" id="WP_213237440.1">
    <property type="nucleotide sequence ID" value="NZ_JAHBCL010000022.1"/>
</dbReference>
<dbReference type="PROSITE" id="PS50112">
    <property type="entry name" value="PAS"/>
    <property type="match status" value="1"/>
</dbReference>
<feature type="transmembrane region" description="Helical" evidence="14">
    <location>
        <begin position="294"/>
        <end position="316"/>
    </location>
</feature>
<keyword evidence="4" id="KW-1003">Cell membrane</keyword>
<dbReference type="InterPro" id="IPR013767">
    <property type="entry name" value="PAS_fold"/>
</dbReference>
<dbReference type="CDD" id="cd12914">
    <property type="entry name" value="PDC1_DGC_like"/>
    <property type="match status" value="1"/>
</dbReference>
<evidence type="ECO:0000313" key="19">
    <source>
        <dbReference type="EMBL" id="MBS7527578.1"/>
    </source>
</evidence>
<evidence type="ECO:0000256" key="14">
    <source>
        <dbReference type="SAM" id="Phobius"/>
    </source>
</evidence>
<dbReference type="Pfam" id="PF00989">
    <property type="entry name" value="PAS"/>
    <property type="match status" value="1"/>
</dbReference>